<name>A0A1H9NXE6_9BACT</name>
<dbReference type="GO" id="GO:0008616">
    <property type="term" value="P:tRNA queuosine(34) biosynthetic process"/>
    <property type="evidence" value="ECO:0007669"/>
    <property type="project" value="UniProtKB-UniRule"/>
</dbReference>
<accession>A0A1H9NXE6</accession>
<protein>
    <recommendedName>
        <fullName evidence="5">S-adenosylmethionine:tRNA ribosyltransferase-isomerase</fullName>
        <ecNumber evidence="5">2.4.99.17</ecNumber>
    </recommendedName>
    <alternativeName>
        <fullName evidence="5">Queuosine biosynthesis protein QueA</fullName>
    </alternativeName>
</protein>
<keyword evidence="6" id="KW-0413">Isomerase</keyword>
<dbReference type="SUPFAM" id="SSF111337">
    <property type="entry name" value="QueA-like"/>
    <property type="match status" value="1"/>
</dbReference>
<dbReference type="HAMAP" id="MF_00113">
    <property type="entry name" value="QueA"/>
    <property type="match status" value="1"/>
</dbReference>
<keyword evidence="4 5" id="KW-0671">Queuosine biosynthesis</keyword>
<keyword evidence="1 5" id="KW-0963">Cytoplasm</keyword>
<gene>
    <name evidence="5" type="primary">queA</name>
    <name evidence="6" type="ORF">SAMN05444359_14033</name>
</gene>
<comment type="similarity">
    <text evidence="5">Belongs to the QueA family.</text>
</comment>
<evidence type="ECO:0000256" key="1">
    <source>
        <dbReference type="ARBA" id="ARBA00022490"/>
    </source>
</evidence>
<comment type="subcellular location">
    <subcellularLocation>
        <location evidence="5">Cytoplasm</location>
    </subcellularLocation>
</comment>
<dbReference type="EC" id="2.4.99.17" evidence="5"/>
<dbReference type="AlphaFoldDB" id="A0A1H9NXE6"/>
<keyword evidence="2 5" id="KW-0808">Transferase</keyword>
<dbReference type="InterPro" id="IPR042118">
    <property type="entry name" value="QueA_dom1"/>
</dbReference>
<dbReference type="FunFam" id="2.40.10.240:FF:000002">
    <property type="entry name" value="S-adenosylmethionine:tRNA ribosyltransferase-isomerase"/>
    <property type="match status" value="1"/>
</dbReference>
<proteinExistence type="inferred from homology"/>
<evidence type="ECO:0000256" key="4">
    <source>
        <dbReference type="ARBA" id="ARBA00022785"/>
    </source>
</evidence>
<dbReference type="Pfam" id="PF02547">
    <property type="entry name" value="Queuosine_synth"/>
    <property type="match status" value="1"/>
</dbReference>
<evidence type="ECO:0000256" key="2">
    <source>
        <dbReference type="ARBA" id="ARBA00022679"/>
    </source>
</evidence>
<dbReference type="FunCoup" id="A0A1H9NXE6">
    <property type="interactions" value="305"/>
</dbReference>
<dbReference type="Proteomes" id="UP000199021">
    <property type="component" value="Unassembled WGS sequence"/>
</dbReference>
<reference evidence="7" key="1">
    <citation type="submission" date="2016-10" db="EMBL/GenBank/DDBJ databases">
        <authorList>
            <person name="Varghese N."/>
            <person name="Submissions S."/>
        </authorList>
    </citation>
    <scope>NUCLEOTIDE SEQUENCE [LARGE SCALE GENOMIC DNA]</scope>
    <source>
        <strain evidence="7">DSM 24740</strain>
    </source>
</reference>
<dbReference type="STRING" id="478744.SAMN05444359_14033"/>
<evidence type="ECO:0000256" key="5">
    <source>
        <dbReference type="HAMAP-Rule" id="MF_00113"/>
    </source>
</evidence>
<dbReference type="PANTHER" id="PTHR30307:SF0">
    <property type="entry name" value="S-ADENOSYLMETHIONINE:TRNA RIBOSYLTRANSFERASE-ISOMERASE"/>
    <property type="match status" value="1"/>
</dbReference>
<evidence type="ECO:0000313" key="7">
    <source>
        <dbReference type="Proteomes" id="UP000199021"/>
    </source>
</evidence>
<dbReference type="Gene3D" id="3.40.1780.10">
    <property type="entry name" value="QueA-like"/>
    <property type="match status" value="1"/>
</dbReference>
<sequence>MRTKLSQFKFELNEKLIARTPSKRRDDSRLMVVNRATGEIEHKMFSDLLDFYDEGDSLVFNNTKVFPARLYGLKEKTQARIEVFLLRELNAQARLWDVLVDPARKIRVGNKLYFNDKRGVTKLVAEVVDNTTSRGRTIRFLYDGPNDQFLNELHSLGNTPLPKLLEREADSRDAERYQTVFASEIGAVAAPTAGLHFSRETLMRMELKGIKKAEITLHLGLGTFRDIEVEDLSKHKMDAEYFRVEQPAVDIVNATKREGGLICAVGTTSVRACENSVSAERLLATNEGWTNKFIFPPYDFHIPDHLLTNFHLPKSSLFITTCAFGGIDLILEAYKIAQKEKYRFFAYGDAMLII</sequence>
<comment type="subunit">
    <text evidence="5">Monomer.</text>
</comment>
<dbReference type="EMBL" id="FOFB01000040">
    <property type="protein sequence ID" value="SER40467.1"/>
    <property type="molecule type" value="Genomic_DNA"/>
</dbReference>
<keyword evidence="3 5" id="KW-0949">S-adenosyl-L-methionine</keyword>
<evidence type="ECO:0000256" key="3">
    <source>
        <dbReference type="ARBA" id="ARBA00022691"/>
    </source>
</evidence>
<dbReference type="InterPro" id="IPR003699">
    <property type="entry name" value="QueA"/>
</dbReference>
<dbReference type="InterPro" id="IPR042119">
    <property type="entry name" value="QueA_dom2"/>
</dbReference>
<dbReference type="NCBIfam" id="TIGR00113">
    <property type="entry name" value="queA"/>
    <property type="match status" value="1"/>
</dbReference>
<dbReference type="GO" id="GO:0051075">
    <property type="term" value="F:S-adenosylmethionine:tRNA ribosyltransferase-isomerase activity"/>
    <property type="evidence" value="ECO:0007669"/>
    <property type="project" value="UniProtKB-EC"/>
</dbReference>
<comment type="pathway">
    <text evidence="5">tRNA modification; tRNA-queuosine biosynthesis.</text>
</comment>
<dbReference type="InterPro" id="IPR036100">
    <property type="entry name" value="QueA_sf"/>
</dbReference>
<dbReference type="GO" id="GO:0005737">
    <property type="term" value="C:cytoplasm"/>
    <property type="evidence" value="ECO:0007669"/>
    <property type="project" value="UniProtKB-SubCell"/>
</dbReference>
<organism evidence="6 7">
    <name type="scientific">Neolewinella agarilytica</name>
    <dbReference type="NCBI Taxonomy" id="478744"/>
    <lineage>
        <taxon>Bacteria</taxon>
        <taxon>Pseudomonadati</taxon>
        <taxon>Bacteroidota</taxon>
        <taxon>Saprospiria</taxon>
        <taxon>Saprospirales</taxon>
        <taxon>Lewinellaceae</taxon>
        <taxon>Neolewinella</taxon>
    </lineage>
</organism>
<comment type="catalytic activity">
    <reaction evidence="5">
        <text>7-aminomethyl-7-carbaguanosine(34) in tRNA + S-adenosyl-L-methionine = epoxyqueuosine(34) in tRNA + adenine + L-methionine + 2 H(+)</text>
        <dbReference type="Rhea" id="RHEA:32155"/>
        <dbReference type="Rhea" id="RHEA-COMP:10342"/>
        <dbReference type="Rhea" id="RHEA-COMP:18582"/>
        <dbReference type="ChEBI" id="CHEBI:15378"/>
        <dbReference type="ChEBI" id="CHEBI:16708"/>
        <dbReference type="ChEBI" id="CHEBI:57844"/>
        <dbReference type="ChEBI" id="CHEBI:59789"/>
        <dbReference type="ChEBI" id="CHEBI:82833"/>
        <dbReference type="ChEBI" id="CHEBI:194443"/>
        <dbReference type="EC" id="2.4.99.17"/>
    </reaction>
</comment>
<dbReference type="UniPathway" id="UPA00392"/>
<dbReference type="Gene3D" id="2.40.10.240">
    <property type="entry name" value="QueA-like"/>
    <property type="match status" value="1"/>
</dbReference>
<evidence type="ECO:0000313" key="6">
    <source>
        <dbReference type="EMBL" id="SER40467.1"/>
    </source>
</evidence>
<dbReference type="PANTHER" id="PTHR30307">
    <property type="entry name" value="S-ADENOSYLMETHIONINE:TRNA RIBOSYLTRANSFERASE-ISOMERASE"/>
    <property type="match status" value="1"/>
</dbReference>
<dbReference type="NCBIfam" id="NF001140">
    <property type="entry name" value="PRK00147.1"/>
    <property type="match status" value="1"/>
</dbReference>
<dbReference type="InParanoid" id="A0A1H9NXE6"/>
<comment type="function">
    <text evidence="5">Transfers and isomerizes the ribose moiety from AdoMet to the 7-aminomethyl group of 7-deazaguanine (preQ1-tRNA) to give epoxyqueuosine (oQ-tRNA).</text>
</comment>
<keyword evidence="7" id="KW-1185">Reference proteome</keyword>
<dbReference type="RefSeq" id="WP_090173308.1">
    <property type="nucleotide sequence ID" value="NZ_FOFB01000040.1"/>
</dbReference>
<dbReference type="OrthoDB" id="9805933at2"/>